<evidence type="ECO:0000256" key="8">
    <source>
        <dbReference type="ARBA" id="ARBA00070210"/>
    </source>
</evidence>
<dbReference type="InterPro" id="IPR003603">
    <property type="entry name" value="U2A'_phosphoprotein32A_C"/>
</dbReference>
<dbReference type="HOGENOM" id="CLU_027497_0_0_1"/>
<dbReference type="SUPFAM" id="SSF52058">
    <property type="entry name" value="L domain-like"/>
    <property type="match status" value="1"/>
</dbReference>
<dbReference type="FunFam" id="3.80.10.10:FF:000489">
    <property type="entry name" value="Centrosomal protein of 72 kDa"/>
    <property type="match status" value="1"/>
</dbReference>
<keyword evidence="5 9" id="KW-0175">Coiled coil</keyword>
<dbReference type="Gene3D" id="3.80.10.10">
    <property type="entry name" value="Ribonuclease Inhibitor"/>
    <property type="match status" value="1"/>
</dbReference>
<evidence type="ECO:0000256" key="4">
    <source>
        <dbReference type="ARBA" id="ARBA00022737"/>
    </source>
</evidence>
<name>W5MN15_LEPOC</name>
<accession>W5MN15</accession>
<evidence type="ECO:0000259" key="11">
    <source>
        <dbReference type="SMART" id="SM00446"/>
    </source>
</evidence>
<feature type="compositionally biased region" description="Polar residues" evidence="10">
    <location>
        <begin position="366"/>
        <end position="379"/>
    </location>
</feature>
<evidence type="ECO:0000256" key="9">
    <source>
        <dbReference type="SAM" id="Coils"/>
    </source>
</evidence>
<evidence type="ECO:0000313" key="12">
    <source>
        <dbReference type="Ensembl" id="ENSLOCP00000009774.1"/>
    </source>
</evidence>
<dbReference type="InterPro" id="IPR032675">
    <property type="entry name" value="LRR_dom_sf"/>
</dbReference>
<sequence length="644" mass="72794">MAADGLLITEQWIRERLQLQHRCLADVRSLSLPGSYDVKIAHVGNSLKNFVHLKNLDLSRNALVSIEGIQHLKKLEKLNLYYNCIPSLKAIFTLRKLTALKELDLRLNPVTKNDPDYRLYIVHMLPNLRKLDDHPVRDSERKAAVMHFTSEQAFEHQHGSSSSSESSVQRYRSGLKRASSVRLFCKKRSVLDEDDEAVLNLVAKSNWDLSKPAGLTGSTKKVPEVELYRLRVFNRGRHTSAFMQHVCPAALIKQPEIVKGSEGMRVTFAEPKSKDSHSARQWEFEDKAKPGYSVTVQGHFTPHPGPISPGMENKTTTSSKTRPSSSVTSAVPRSPAASRSRKTAHRGRRATPSVEGLPDSLPCQKTPLQSSHGPEQSCHSAEGAASTEQQRNPPVRETREKCCLQPTVHLPVVRKTMHSEPLELLLDQVDKFWNGKGSLHCNENFLTKAVQILSLLGPSKEQDSTGLEDEMKKVKEDNQPLSTQIEQQEQGYHLKIQNLTTQLSQARNTIDTLDKQLKDTLEENVSLHKQLIKMEQKLLNGKHCDESKFELLEHQNNNQNLRREVEGLKQKLQHFERVQEIALMLQESHRSLVSTNKCLLAELEDTRSRHKAEVEQLHFSYKELKKILGSVSSLTAETKTALSV</sequence>
<dbReference type="Bgee" id="ENSLOCG00000008048">
    <property type="expression patterns" value="Expressed in ovary and 10 other cell types or tissues"/>
</dbReference>
<dbReference type="EMBL" id="AHAT01020254">
    <property type="status" value="NOT_ANNOTATED_CDS"/>
    <property type="molecule type" value="Genomic_DNA"/>
</dbReference>
<evidence type="ECO:0000256" key="3">
    <source>
        <dbReference type="ARBA" id="ARBA00022614"/>
    </source>
</evidence>
<evidence type="ECO:0000313" key="13">
    <source>
        <dbReference type="Proteomes" id="UP000018468"/>
    </source>
</evidence>
<keyword evidence="13" id="KW-1185">Reference proteome</keyword>
<dbReference type="OMA" id="HPRAKCT"/>
<dbReference type="PROSITE" id="PS51450">
    <property type="entry name" value="LRR"/>
    <property type="match status" value="2"/>
</dbReference>
<feature type="compositionally biased region" description="Basic residues" evidence="10">
    <location>
        <begin position="339"/>
        <end position="349"/>
    </location>
</feature>
<evidence type="ECO:0000256" key="7">
    <source>
        <dbReference type="ARBA" id="ARBA00061023"/>
    </source>
</evidence>
<evidence type="ECO:0000256" key="10">
    <source>
        <dbReference type="SAM" id="MobiDB-lite"/>
    </source>
</evidence>
<reference evidence="12" key="2">
    <citation type="submission" date="2025-08" db="UniProtKB">
        <authorList>
            <consortium name="Ensembl"/>
        </authorList>
    </citation>
    <scope>IDENTIFICATION</scope>
</reference>
<dbReference type="InParanoid" id="W5MN15"/>
<feature type="compositionally biased region" description="Low complexity" evidence="10">
    <location>
        <begin position="315"/>
        <end position="338"/>
    </location>
</feature>
<keyword evidence="2" id="KW-0963">Cytoplasm</keyword>
<keyword evidence="4" id="KW-0677">Repeat</keyword>
<evidence type="ECO:0000256" key="5">
    <source>
        <dbReference type="ARBA" id="ARBA00023054"/>
    </source>
</evidence>
<feature type="region of interest" description="Disordered" evidence="10">
    <location>
        <begin position="293"/>
        <end position="398"/>
    </location>
</feature>
<evidence type="ECO:0000256" key="1">
    <source>
        <dbReference type="ARBA" id="ARBA00004300"/>
    </source>
</evidence>
<dbReference type="InterPro" id="IPR055320">
    <property type="entry name" value="CEP72-like"/>
</dbReference>
<dbReference type="PANTHER" id="PTHR23311:SF5">
    <property type="entry name" value="CENTROSOMAL PROTEIN OF 72 KDA"/>
    <property type="match status" value="1"/>
</dbReference>
<dbReference type="Ensembl" id="ENSLOCT00000009785.1">
    <property type="protein sequence ID" value="ENSLOCP00000009774.1"/>
    <property type="gene ID" value="ENSLOCG00000008048.1"/>
</dbReference>
<organism evidence="12 13">
    <name type="scientific">Lepisosteus oculatus</name>
    <name type="common">Spotted gar</name>
    <dbReference type="NCBI Taxonomy" id="7918"/>
    <lineage>
        <taxon>Eukaryota</taxon>
        <taxon>Metazoa</taxon>
        <taxon>Chordata</taxon>
        <taxon>Craniata</taxon>
        <taxon>Vertebrata</taxon>
        <taxon>Euteleostomi</taxon>
        <taxon>Actinopterygii</taxon>
        <taxon>Neopterygii</taxon>
        <taxon>Holostei</taxon>
        <taxon>Semionotiformes</taxon>
        <taxon>Lepisosteidae</taxon>
        <taxon>Lepisosteus</taxon>
    </lineage>
</organism>
<dbReference type="STRING" id="7918.ENSLOCP00000009774"/>
<evidence type="ECO:0000256" key="2">
    <source>
        <dbReference type="ARBA" id="ARBA00022490"/>
    </source>
</evidence>
<dbReference type="SMART" id="SM00446">
    <property type="entry name" value="LRRcap"/>
    <property type="match status" value="1"/>
</dbReference>
<dbReference type="GO" id="GO:0034451">
    <property type="term" value="C:centriolar satellite"/>
    <property type="evidence" value="ECO:0007669"/>
    <property type="project" value="UniProtKB-ARBA"/>
</dbReference>
<dbReference type="GeneTree" id="ENSGT00530000063884"/>
<comment type="subcellular location">
    <subcellularLocation>
        <location evidence="1">Cytoplasm</location>
        <location evidence="1">Cytoskeleton</location>
        <location evidence="1">Microtubule organizing center</location>
        <location evidence="1">Centrosome</location>
    </subcellularLocation>
</comment>
<keyword evidence="6" id="KW-0206">Cytoskeleton</keyword>
<feature type="coiled-coil region" evidence="9">
    <location>
        <begin position="496"/>
        <end position="578"/>
    </location>
</feature>
<dbReference type="InterPro" id="IPR001611">
    <property type="entry name" value="Leu-rich_rpt"/>
</dbReference>
<dbReference type="Proteomes" id="UP000018468">
    <property type="component" value="Linkage group LG11"/>
</dbReference>
<dbReference type="FunCoup" id="W5MN15">
    <property type="interactions" value="353"/>
</dbReference>
<keyword evidence="3" id="KW-0433">Leucine-rich repeat</keyword>
<dbReference type="Pfam" id="PF14580">
    <property type="entry name" value="LRR_9"/>
    <property type="match status" value="1"/>
</dbReference>
<dbReference type="PANTHER" id="PTHR23311">
    <property type="entry name" value="HEAT SHOCK REGULATED 2"/>
    <property type="match status" value="1"/>
</dbReference>
<evidence type="ECO:0000256" key="6">
    <source>
        <dbReference type="ARBA" id="ARBA00023212"/>
    </source>
</evidence>
<comment type="similarity">
    <text evidence="7">Belongs to the CEP72 family.</text>
</comment>
<dbReference type="eggNOG" id="KOG2123">
    <property type="taxonomic scope" value="Eukaryota"/>
</dbReference>
<reference evidence="12" key="3">
    <citation type="submission" date="2025-09" db="UniProtKB">
        <authorList>
            <consortium name="Ensembl"/>
        </authorList>
    </citation>
    <scope>IDENTIFICATION</scope>
</reference>
<feature type="domain" description="U2A'/phosphoprotein 32 family A C-terminal" evidence="11">
    <location>
        <begin position="114"/>
        <end position="132"/>
    </location>
</feature>
<reference evidence="13" key="1">
    <citation type="submission" date="2011-12" db="EMBL/GenBank/DDBJ databases">
        <title>The Draft Genome of Lepisosteus oculatus.</title>
        <authorList>
            <consortium name="The Broad Institute Genome Assembly &amp; Analysis Group"/>
            <consortium name="Computational R&amp;D Group"/>
            <consortium name="and Sequencing Platform"/>
            <person name="Di Palma F."/>
            <person name="Alfoldi J."/>
            <person name="Johnson J."/>
            <person name="Berlin A."/>
            <person name="Gnerre S."/>
            <person name="Jaffe D."/>
            <person name="MacCallum I."/>
            <person name="Young S."/>
            <person name="Walker B.J."/>
            <person name="Lander E.S."/>
            <person name="Lindblad-Toh K."/>
        </authorList>
    </citation>
    <scope>NUCLEOTIDE SEQUENCE [LARGE SCALE GENOMIC DNA]</scope>
</reference>
<protein>
    <recommendedName>
        <fullName evidence="8">Centrosomal protein of 72 kDa</fullName>
    </recommendedName>
</protein>
<dbReference type="AlphaFoldDB" id="W5MN15"/>
<proteinExistence type="inferred from homology"/>